<keyword evidence="2" id="KW-0456">Lyase</keyword>
<dbReference type="Proteomes" id="UP000029999">
    <property type="component" value="Unassembled WGS sequence"/>
</dbReference>
<dbReference type="EMBL" id="JRQD01000006">
    <property type="protein sequence ID" value="KGM05976.1"/>
    <property type="molecule type" value="Genomic_DNA"/>
</dbReference>
<dbReference type="InterPro" id="IPR007899">
    <property type="entry name" value="CHAD_dom"/>
</dbReference>
<dbReference type="RefSeq" id="WP_036315432.1">
    <property type="nucleotide sequence ID" value="NZ_JRQD01000006.1"/>
</dbReference>
<reference evidence="2 3" key="1">
    <citation type="submission" date="2014-09" db="EMBL/GenBank/DDBJ databases">
        <authorList>
            <person name="Grob C."/>
            <person name="Taubert M."/>
            <person name="Howat A.M."/>
            <person name="Burns O.J."/>
            <person name="Dixon J.L."/>
            <person name="Chen Y."/>
            <person name="Murrell J.C."/>
        </authorList>
    </citation>
    <scope>NUCLEOTIDE SEQUENCE [LARGE SCALE GENOMIC DNA]</scope>
    <source>
        <strain evidence="2">L4</strain>
    </source>
</reference>
<dbReference type="SMART" id="SM00880">
    <property type="entry name" value="CHAD"/>
    <property type="match status" value="1"/>
</dbReference>
<feature type="domain" description="CHAD" evidence="1">
    <location>
        <begin position="2"/>
        <end position="278"/>
    </location>
</feature>
<dbReference type="AlphaFoldDB" id="A0A0A0BDE5"/>
<sequence>MKRRAIKALPSILLTELKQIKRWRKIAINGHDPEGVHQLRVSLRRMRTAFTVFTPVLQPDYRQHWRRKLKYLAKLLDKARDLDVFLETHYPDSSTDSALKHLLRSQKKQQHQNLAKQLQSKSFNKLYRKLKKQLKNNHWASQHGQHLSILTSNLAQQQLQQHYDRVLELQSGLDLNDEIMLHQLRIRIKQLRYGCELLAPILQSTNTGFITAMKALQDDLGLIHDASVQQTMLTSLPDQTQHEFMLILSATKNTSQQLKSTLETRLETFTQLALPWDGIRKESESD</sequence>
<dbReference type="STRING" id="392484.LP43_2291"/>
<gene>
    <name evidence="2" type="ORF">LP43_2291</name>
</gene>
<dbReference type="Gene3D" id="1.40.20.10">
    <property type="entry name" value="CHAD domain"/>
    <property type="match status" value="1"/>
</dbReference>
<organism evidence="2 3">
    <name type="scientific">Methylophaga thiooxydans</name>
    <dbReference type="NCBI Taxonomy" id="392484"/>
    <lineage>
        <taxon>Bacteria</taxon>
        <taxon>Pseudomonadati</taxon>
        <taxon>Pseudomonadota</taxon>
        <taxon>Gammaproteobacteria</taxon>
        <taxon>Thiotrichales</taxon>
        <taxon>Piscirickettsiaceae</taxon>
        <taxon>Methylophaga</taxon>
    </lineage>
</organism>
<dbReference type="EC" id="4.6.1.1" evidence="2"/>
<dbReference type="PANTHER" id="PTHR39339:SF1">
    <property type="entry name" value="CHAD DOMAIN-CONTAINING PROTEIN"/>
    <property type="match status" value="1"/>
</dbReference>
<dbReference type="Pfam" id="PF05235">
    <property type="entry name" value="CHAD"/>
    <property type="match status" value="1"/>
</dbReference>
<comment type="caution">
    <text evidence="2">The sequence shown here is derived from an EMBL/GenBank/DDBJ whole genome shotgun (WGS) entry which is preliminary data.</text>
</comment>
<dbReference type="PANTHER" id="PTHR39339">
    <property type="entry name" value="SLR1444 PROTEIN"/>
    <property type="match status" value="1"/>
</dbReference>
<dbReference type="GO" id="GO:0004016">
    <property type="term" value="F:adenylate cyclase activity"/>
    <property type="evidence" value="ECO:0007669"/>
    <property type="project" value="UniProtKB-EC"/>
</dbReference>
<accession>A0A0A0BDE5</accession>
<protein>
    <submittedName>
        <fullName evidence="2">Adenylate cyclase</fullName>
        <ecNumber evidence="2">4.6.1.1</ecNumber>
    </submittedName>
</protein>
<evidence type="ECO:0000313" key="2">
    <source>
        <dbReference type="EMBL" id="KGM05976.1"/>
    </source>
</evidence>
<evidence type="ECO:0000313" key="3">
    <source>
        <dbReference type="Proteomes" id="UP000029999"/>
    </source>
</evidence>
<dbReference type="PROSITE" id="PS51708">
    <property type="entry name" value="CHAD"/>
    <property type="match status" value="1"/>
</dbReference>
<evidence type="ECO:0000259" key="1">
    <source>
        <dbReference type="PROSITE" id="PS51708"/>
    </source>
</evidence>
<name>A0A0A0BDE5_9GAMM</name>
<proteinExistence type="predicted"/>
<dbReference type="InterPro" id="IPR038186">
    <property type="entry name" value="CHAD_dom_sf"/>
</dbReference>